<comment type="caution">
    <text evidence="3">The sequence shown here is derived from an EMBL/GenBank/DDBJ whole genome shotgun (WGS) entry which is preliminary data.</text>
</comment>
<feature type="compositionally biased region" description="Basic residues" evidence="1">
    <location>
        <begin position="1309"/>
        <end position="1318"/>
    </location>
</feature>
<feature type="region of interest" description="Disordered" evidence="1">
    <location>
        <begin position="1189"/>
        <end position="1246"/>
    </location>
</feature>
<evidence type="ECO:0000259" key="2">
    <source>
        <dbReference type="Pfam" id="PF08585"/>
    </source>
</evidence>
<accession>A0A9D5DI34</accession>
<feature type="region of interest" description="Disordered" evidence="1">
    <location>
        <begin position="1127"/>
        <end position="1151"/>
    </location>
</feature>
<feature type="compositionally biased region" description="Acidic residues" evidence="1">
    <location>
        <begin position="102"/>
        <end position="112"/>
    </location>
</feature>
<dbReference type="InterPro" id="IPR013894">
    <property type="entry name" value="RMI1_OB"/>
</dbReference>
<evidence type="ECO:0000313" key="3">
    <source>
        <dbReference type="EMBL" id="KAJ1610808.1"/>
    </source>
</evidence>
<dbReference type="OrthoDB" id="342183at2759"/>
<feature type="compositionally biased region" description="Acidic residues" evidence="1">
    <location>
        <begin position="928"/>
        <end position="946"/>
    </location>
</feature>
<organism evidence="3">
    <name type="scientific">Cryptosporidium canis</name>
    <dbReference type="NCBI Taxonomy" id="195482"/>
    <lineage>
        <taxon>Eukaryota</taxon>
        <taxon>Sar</taxon>
        <taxon>Alveolata</taxon>
        <taxon>Apicomplexa</taxon>
        <taxon>Conoidasida</taxon>
        <taxon>Coccidia</taxon>
        <taxon>Eucoccidiorida</taxon>
        <taxon>Eimeriorina</taxon>
        <taxon>Cryptosporidiidae</taxon>
        <taxon>Cryptosporidium</taxon>
    </lineage>
</organism>
<feature type="domain" description="RecQ mediated genome instability protein 1 OB-fold" evidence="2">
    <location>
        <begin position="1013"/>
        <end position="1082"/>
    </location>
</feature>
<feature type="compositionally biased region" description="Gly residues" evidence="1">
    <location>
        <begin position="1319"/>
        <end position="1343"/>
    </location>
</feature>
<dbReference type="Proteomes" id="UP001067231">
    <property type="component" value="Unassembled WGS sequence"/>
</dbReference>
<feature type="compositionally biased region" description="Basic and acidic residues" evidence="1">
    <location>
        <begin position="1228"/>
        <end position="1246"/>
    </location>
</feature>
<feature type="compositionally biased region" description="Gly residues" evidence="1">
    <location>
        <begin position="969"/>
        <end position="980"/>
    </location>
</feature>
<feature type="compositionally biased region" description="Basic and acidic residues" evidence="1">
    <location>
        <begin position="1189"/>
        <end position="1216"/>
    </location>
</feature>
<sequence length="1354" mass="149551">MSEREVHVLDGERVEQYKFLDRLDNMGTEEIIELAMDPERVMELMEISLYPSDEDEEGLRQSVLATELLCTNIFLDVLISGYNFGMDFNADNDSESGHSSDPDSDLDSDLDSGSEVCEGPGLGFVKEETGDRLDFGTSRVVGGDSSIGGVYSGAKGDFGLHGLDCREGQLGCGRKGEEDRLDMIYAMPVSVLIAFTSGKGGIRGRSQGLGSSVVGISNLSRLIFSLMLYDLDWTWRYILSARSGRVVLDLVDQISNPSVFHLLKLIVWVGYNRDCDQDHKLYSGTELKVENIILGLCQNLRTYGTEFGDIVACDIGRDRAHLVRSICDFLVDLYDSVLDPAQVYGHFGFKYVRDELTPVRMETRLSRMLSGLATRDRPMTGSGDQRRWYLGDKAALSDEVVHELLFSLWRSTQRLESLLRASSPECLAKLSFYSGLASGLMLVVNALVRAEVQTRVGTSKHGEEGARSGLGSRTARWLGGVRDLIWGLSSQVRCIGPPATGIWSPLRLLRRDNKKVPGNDLRSSMIHLEMVRIVRESIGGVVSHICMREEERLDGGDGLVAASRGYLVSLVVEILDYVETLVSLDDLERLKGLVEETGREDRGCSEGSSQAGTSVIWEIFDLIIFRGKVRNSVLEEKILNIFRTCFDHFSREKGQSLGLMSESCRSGTACLDNLSSAKEFLVLGYLRSSGFMAFMGKDKRRETWMDDRILRRSMISGGASNPTCTGASGRIQRPANLENVFDSNIKAGVSRIMRNQGRRSFSRTRTGDDLASQGIAEYIFAEVRSIQETAPWTREAIFGVTGATRVAEQVRYKEESIAEQDEGGEKMDIAKLEEYLRDKYGILSVIEEKRQEILESIGRGRRDGKGAGRLEDWRRDVDKFILSCDLRQYFVGGTVKFREGVAVSGRRDLLFMVVRAYDCLRPKRSQDVDMEAEEDDFDEDQSEDEDGKGSRVSKGGERRDKLGADEGKPGGGQVRKGGGQSKLKKRMLYFVLTTGRTEVASLRQGEGQKTDSVQVNALEYERLNDSGFGGSLLHPGTKLMIRMQSEGGRECLQVQNSILLLRNENVRILGGSVESLVEAWRLNNLLGASASKGFSGSKNLTKKPPKFIPFVNKESEKRQLIEKVKDAHQNYQQSKESQSKQKAVSVPLAGSKKDENSMDISVKAYKEFIEKIQHYKSQNLFSLERFSISKEPRGGKEPASKKKTTKENKSKLHDDLDPGAPIRGRLLRSSEKIDSDAREFLRSRDDKSSKVTLFDHLFSKLEIKDSPGPPAASAPLGYSAAIPASQILRDDGANRGKSKPNDTGGGRAGKSRGGRGRSRGGGGRGGGGESRGGSRGGRGGGGESRGRSRGGRGK</sequence>
<dbReference type="Gene3D" id="2.40.50.770">
    <property type="entry name" value="RecQ-mediated genome instability protein Rmi1, C-terminal domain"/>
    <property type="match status" value="1"/>
</dbReference>
<feature type="region of interest" description="Disordered" evidence="1">
    <location>
        <begin position="928"/>
        <end position="981"/>
    </location>
</feature>
<proteinExistence type="predicted"/>
<name>A0A9D5DI34_9CRYT</name>
<dbReference type="InterPro" id="IPR042470">
    <property type="entry name" value="RMI1_N_C_sf"/>
</dbReference>
<feature type="region of interest" description="Disordered" evidence="1">
    <location>
        <begin position="93"/>
        <end position="114"/>
    </location>
</feature>
<dbReference type="Pfam" id="PF08585">
    <property type="entry name" value="RMI1_N_C"/>
    <property type="match status" value="1"/>
</dbReference>
<reference evidence="3" key="1">
    <citation type="submission" date="2022-10" db="EMBL/GenBank/DDBJ databases">
        <title>Adaptive evolution leads to modifications in subtelomeric GC content in a zoonotic Cryptosporidium species.</title>
        <authorList>
            <person name="Li J."/>
            <person name="Feng Y."/>
            <person name="Xiao L."/>
        </authorList>
    </citation>
    <scope>NUCLEOTIDE SEQUENCE</scope>
    <source>
        <strain evidence="3">33844</strain>
    </source>
</reference>
<dbReference type="EMBL" id="JAPCXC010000022">
    <property type="protein sequence ID" value="KAJ1610808.1"/>
    <property type="molecule type" value="Genomic_DNA"/>
</dbReference>
<feature type="region of interest" description="Disordered" evidence="1">
    <location>
        <begin position="1283"/>
        <end position="1354"/>
    </location>
</feature>
<evidence type="ECO:0000256" key="1">
    <source>
        <dbReference type="SAM" id="MobiDB-lite"/>
    </source>
</evidence>
<protein>
    <recommendedName>
        <fullName evidence="2">RecQ mediated genome instability protein 1 OB-fold domain-containing protein</fullName>
    </recommendedName>
</protein>
<gene>
    <name evidence="3" type="ORF">OJ253_1074</name>
</gene>
<feature type="compositionally biased region" description="Basic and acidic residues" evidence="1">
    <location>
        <begin position="954"/>
        <end position="968"/>
    </location>
</feature>
<feature type="compositionally biased region" description="Low complexity" evidence="1">
    <location>
        <begin position="1132"/>
        <end position="1142"/>
    </location>
</feature>